<dbReference type="Proteomes" id="UP000770785">
    <property type="component" value="Unassembled WGS sequence"/>
</dbReference>
<feature type="chain" id="PRO_5046403538" evidence="1">
    <location>
        <begin position="19"/>
        <end position="139"/>
    </location>
</feature>
<reference evidence="2 3" key="1">
    <citation type="submission" date="2020-03" db="EMBL/GenBank/DDBJ databases">
        <title>Genomic Encyclopedia of Type Strains, Phase IV (KMG-IV): sequencing the most valuable type-strain genomes for metagenomic binning, comparative biology and taxonomic classification.</title>
        <authorList>
            <person name="Goeker M."/>
        </authorList>
    </citation>
    <scope>NUCLEOTIDE SEQUENCE [LARGE SCALE GENOMIC DNA]</scope>
    <source>
        <strain evidence="2 3">DSM 105096</strain>
    </source>
</reference>
<dbReference type="EMBL" id="JAATJH010000003">
    <property type="protein sequence ID" value="NJC26616.1"/>
    <property type="molecule type" value="Genomic_DNA"/>
</dbReference>
<proteinExistence type="predicted"/>
<accession>A0ABX0XCC6</accession>
<evidence type="ECO:0000256" key="1">
    <source>
        <dbReference type="SAM" id="SignalP"/>
    </source>
</evidence>
<comment type="caution">
    <text evidence="2">The sequence shown here is derived from an EMBL/GenBank/DDBJ whole genome shotgun (WGS) entry which is preliminary data.</text>
</comment>
<keyword evidence="1" id="KW-0732">Signal</keyword>
<protein>
    <submittedName>
        <fullName evidence="2">Uncharacterized protein</fullName>
    </submittedName>
</protein>
<gene>
    <name evidence="2" type="ORF">GGR27_002126</name>
</gene>
<evidence type="ECO:0000313" key="3">
    <source>
        <dbReference type="Proteomes" id="UP000770785"/>
    </source>
</evidence>
<dbReference type="RefSeq" id="WP_168037383.1">
    <property type="nucleotide sequence ID" value="NZ_JAATJH010000003.1"/>
</dbReference>
<evidence type="ECO:0000313" key="2">
    <source>
        <dbReference type="EMBL" id="NJC26616.1"/>
    </source>
</evidence>
<sequence length="139" mass="15652">MRFSLTLALVAIGTALFAQNPADIFHKTVDLDAVNEVSLDVYANDNYEVRQWPGDDILVETSVKITNAKPSLLQFFLENNRYDLGANVTGDRMQLISTDKTRRQIQGREGTTTEDVAIVVYMPEEFTDAGSNTYRRKSK</sequence>
<feature type="signal peptide" evidence="1">
    <location>
        <begin position="1"/>
        <end position="18"/>
    </location>
</feature>
<organism evidence="2 3">
    <name type="scientific">Neolewinella antarctica</name>
    <dbReference type="NCBI Taxonomy" id="442734"/>
    <lineage>
        <taxon>Bacteria</taxon>
        <taxon>Pseudomonadati</taxon>
        <taxon>Bacteroidota</taxon>
        <taxon>Saprospiria</taxon>
        <taxon>Saprospirales</taxon>
        <taxon>Lewinellaceae</taxon>
        <taxon>Neolewinella</taxon>
    </lineage>
</organism>
<name>A0ABX0XCC6_9BACT</name>
<keyword evidence="3" id="KW-1185">Reference proteome</keyword>